<evidence type="ECO:0000313" key="9">
    <source>
        <dbReference type="Proteomes" id="UP001497525"/>
    </source>
</evidence>
<feature type="domain" description="Calponin-homology (CH)" evidence="6">
    <location>
        <begin position="528"/>
        <end position="639"/>
    </location>
</feature>
<dbReference type="FunFam" id="1.10.418.10:FF:000016">
    <property type="entry name" value="Probable fimbrin"/>
    <property type="match status" value="1"/>
</dbReference>
<dbReference type="Gene3D" id="1.10.418.10">
    <property type="entry name" value="Calponin-like domain"/>
    <property type="match status" value="4"/>
</dbReference>
<evidence type="ECO:0000313" key="8">
    <source>
        <dbReference type="EMBL" id="CAL5137169.1"/>
    </source>
</evidence>
<organism evidence="8 9">
    <name type="scientific">Calicophoron daubneyi</name>
    <name type="common">Rumen fluke</name>
    <name type="synonym">Paramphistomum daubneyi</name>
    <dbReference type="NCBI Taxonomy" id="300641"/>
    <lineage>
        <taxon>Eukaryota</taxon>
        <taxon>Metazoa</taxon>
        <taxon>Spiralia</taxon>
        <taxon>Lophotrochozoa</taxon>
        <taxon>Platyhelminthes</taxon>
        <taxon>Trematoda</taxon>
        <taxon>Digenea</taxon>
        <taxon>Plagiorchiida</taxon>
        <taxon>Pronocephalata</taxon>
        <taxon>Paramphistomoidea</taxon>
        <taxon>Paramphistomidae</taxon>
        <taxon>Calicophoron</taxon>
    </lineage>
</organism>
<feature type="domain" description="EF-hand" evidence="7">
    <location>
        <begin position="10"/>
        <end position="45"/>
    </location>
</feature>
<evidence type="ECO:0000259" key="7">
    <source>
        <dbReference type="PROSITE" id="PS50222"/>
    </source>
</evidence>
<evidence type="ECO:0000259" key="6">
    <source>
        <dbReference type="PROSITE" id="PS50021"/>
    </source>
</evidence>
<dbReference type="PROSITE" id="PS00019">
    <property type="entry name" value="ACTININ_1"/>
    <property type="match status" value="1"/>
</dbReference>
<keyword evidence="4" id="KW-0009">Actin-binding</keyword>
<dbReference type="GO" id="GO:0005737">
    <property type="term" value="C:cytoplasm"/>
    <property type="evidence" value="ECO:0007669"/>
    <property type="project" value="TreeGrafter"/>
</dbReference>
<feature type="domain" description="Calponin-homology (CH)" evidence="6">
    <location>
        <begin position="390"/>
        <end position="500"/>
    </location>
</feature>
<dbReference type="GO" id="GO:0005884">
    <property type="term" value="C:actin filament"/>
    <property type="evidence" value="ECO:0007669"/>
    <property type="project" value="TreeGrafter"/>
</dbReference>
<comment type="caution">
    <text evidence="8">The sequence shown here is derived from an EMBL/GenBank/DDBJ whole genome shotgun (WGS) entry which is preliminary data.</text>
</comment>
<keyword evidence="1" id="KW-0479">Metal-binding</keyword>
<dbReference type="FunFam" id="1.10.418.10:FF:000010">
    <property type="entry name" value="Plastin-3 isoform 1"/>
    <property type="match status" value="1"/>
</dbReference>
<dbReference type="GO" id="GO:0051639">
    <property type="term" value="P:actin filament network formation"/>
    <property type="evidence" value="ECO:0007669"/>
    <property type="project" value="TreeGrafter"/>
</dbReference>
<dbReference type="SUPFAM" id="SSF47473">
    <property type="entry name" value="EF-hand"/>
    <property type="match status" value="1"/>
</dbReference>
<evidence type="ECO:0000256" key="1">
    <source>
        <dbReference type="ARBA" id="ARBA00022723"/>
    </source>
</evidence>
<feature type="domain" description="Calponin-homology (CH)" evidence="6">
    <location>
        <begin position="263"/>
        <end position="372"/>
    </location>
</feature>
<evidence type="ECO:0000256" key="2">
    <source>
        <dbReference type="ARBA" id="ARBA00022737"/>
    </source>
</evidence>
<proteinExistence type="predicted"/>
<evidence type="ECO:0000256" key="3">
    <source>
        <dbReference type="ARBA" id="ARBA00022837"/>
    </source>
</evidence>
<feature type="domain" description="Calponin-homology (CH)" evidence="6">
    <location>
        <begin position="118"/>
        <end position="235"/>
    </location>
</feature>
<dbReference type="InterPro" id="IPR001589">
    <property type="entry name" value="Actinin_actin-bd_CS"/>
</dbReference>
<dbReference type="FunFam" id="1.10.418.10:FF:000042">
    <property type="entry name" value="Fimbrin, putative"/>
    <property type="match status" value="1"/>
</dbReference>
<dbReference type="PROSITE" id="PS50021">
    <property type="entry name" value="CH"/>
    <property type="match status" value="4"/>
</dbReference>
<dbReference type="Gene3D" id="1.10.238.10">
    <property type="entry name" value="EF-hand"/>
    <property type="match status" value="1"/>
</dbReference>
<dbReference type="PANTHER" id="PTHR19961:SF18">
    <property type="entry name" value="FI19014P1"/>
    <property type="match status" value="1"/>
</dbReference>
<dbReference type="Pfam" id="PF00307">
    <property type="entry name" value="CH"/>
    <property type="match status" value="4"/>
</dbReference>
<evidence type="ECO:0000256" key="4">
    <source>
        <dbReference type="ARBA" id="ARBA00023203"/>
    </source>
</evidence>
<dbReference type="InterPro" id="IPR039959">
    <property type="entry name" value="Fimbrin/Plastin"/>
</dbReference>
<dbReference type="InterPro" id="IPR002048">
    <property type="entry name" value="EF_hand_dom"/>
</dbReference>
<accession>A0AAV2TJI2</accession>
<protein>
    <recommendedName>
        <fullName evidence="10">Plastin-3</fullName>
    </recommendedName>
</protein>
<dbReference type="PANTHER" id="PTHR19961">
    <property type="entry name" value="FIMBRIN/PLASTIN"/>
    <property type="match status" value="1"/>
</dbReference>
<keyword evidence="2" id="KW-0677">Repeat</keyword>
<dbReference type="GO" id="GO:0032432">
    <property type="term" value="C:actin filament bundle"/>
    <property type="evidence" value="ECO:0007669"/>
    <property type="project" value="TreeGrafter"/>
</dbReference>
<dbReference type="SUPFAM" id="SSF47576">
    <property type="entry name" value="Calponin-homology domain, CH-domain"/>
    <property type="match status" value="1"/>
</dbReference>
<dbReference type="PROSITE" id="PS00020">
    <property type="entry name" value="ACTININ_2"/>
    <property type="match status" value="1"/>
</dbReference>
<gene>
    <name evidence="8" type="ORF">CDAUBV1_LOCUS11433</name>
</gene>
<dbReference type="PROSITE" id="PS50222">
    <property type="entry name" value="EF_HAND_2"/>
    <property type="match status" value="1"/>
</dbReference>
<dbReference type="SMART" id="SM00033">
    <property type="entry name" value="CH"/>
    <property type="match status" value="4"/>
</dbReference>
<evidence type="ECO:0008006" key="10">
    <source>
        <dbReference type="Google" id="ProtNLM"/>
    </source>
</evidence>
<dbReference type="InterPro" id="IPR001715">
    <property type="entry name" value="CH_dom"/>
</dbReference>
<feature type="region of interest" description="Disordered" evidence="5">
    <location>
        <begin position="744"/>
        <end position="797"/>
    </location>
</feature>
<dbReference type="InterPro" id="IPR036872">
    <property type="entry name" value="CH_dom_sf"/>
</dbReference>
<feature type="compositionally biased region" description="Basic and acidic residues" evidence="5">
    <location>
        <begin position="744"/>
        <end position="753"/>
    </location>
</feature>
<dbReference type="GO" id="GO:0051015">
    <property type="term" value="F:actin filament binding"/>
    <property type="evidence" value="ECO:0007669"/>
    <property type="project" value="InterPro"/>
</dbReference>
<dbReference type="InterPro" id="IPR011992">
    <property type="entry name" value="EF-hand-dom_pair"/>
</dbReference>
<keyword evidence="3" id="KW-0106">Calcium</keyword>
<dbReference type="EMBL" id="CAXLJL010000378">
    <property type="protein sequence ID" value="CAL5137169.1"/>
    <property type="molecule type" value="Genomic_DNA"/>
</dbReference>
<feature type="compositionally biased region" description="Basic and acidic residues" evidence="5">
    <location>
        <begin position="762"/>
        <end position="779"/>
    </location>
</feature>
<dbReference type="GO" id="GO:0051017">
    <property type="term" value="P:actin filament bundle assembly"/>
    <property type="evidence" value="ECO:0007669"/>
    <property type="project" value="InterPro"/>
</dbReference>
<sequence>MNVKRELSSANFSDLVRTFSVYDENHSGRLRTTNLAQALEKLGCKASRDEVACAIKAAELKPDVEYLTLYDFKRVYQELCKHDPRLTTIESTATKSNLYQYGACGDYSDEDTLHSVSEEEQIAFSSWMERNLRDDPSCSCYFPFEKDGTDLYGKCQDGVLLCKIINCSSPGTIDERALNVSKRLTTFQMHENITLALNSARAIGCNVVNIGAGDILRGTKHLLLGLLWQIIKIGLLKQINVVAHAELATLLEGDETILEFAKLSPEDILIRWVNFHLKDTGSEKRMKNFTMDIQNCEVYAYLMEKIAPQEKKKFMHSTRAILDAVDLVQRAEMVLQNAEILDSRVFVRPQDIVSGSQRLNLAFLANLFHGYPALDKPPDVEEKVAEVEETREERTYRNWINSMGVEPGVNNLFSDLTDGLALLKLYDIIKAHTVDWSTVHTEICPVEAKANFQKLENCALVIGLGKQSGFSLVGVGGADIQEGKKTMTLALLWQLMRAYTLSVLTKLTKSQASKNAKEITENQTDLRPITEAEIITWANRKLEQTGKQSSISLLHGFGDPGLASGRTLIDLIDAIRPGSVDYGVVLPGKGKQEQLANARYAIPLARRIGACVYAVPEDLVEMKSKMIMTIFACLMSVDIENKQSRAMVDGVQTRELSECMWNQHDHSQPQHQTAQELEEKITRSAHDPVKSSRRNEAICYEIPEEQEDAEVPKIRRPPLLQIPHQSTEKHYIKTFNFTLSRSRIDQSPRKEPALRPGPAGDFENKSEFVRESERFEKHATQRKHSSRCPPEVKRRPRFLSPTGLSYVSTTTGPAHCSTQTVVSNDEKFSGNSGWKYSSRLSQSTSALDFTPDELTEQVSDLDLGLNERNQQHSQMSACSVQNNRDIDHQKRNVLFDTELRAKMGAQETTWSKTYDFDPKTNSYKVKDDIPRHYHGGGRLFFAAKYRR</sequence>
<dbReference type="Proteomes" id="UP001497525">
    <property type="component" value="Unassembled WGS sequence"/>
</dbReference>
<dbReference type="AlphaFoldDB" id="A0AAV2TJI2"/>
<dbReference type="CDD" id="cd21301">
    <property type="entry name" value="CH_PLS_rpt4"/>
    <property type="match status" value="1"/>
</dbReference>
<dbReference type="GO" id="GO:0005509">
    <property type="term" value="F:calcium ion binding"/>
    <property type="evidence" value="ECO:0007669"/>
    <property type="project" value="InterPro"/>
</dbReference>
<reference evidence="8" key="1">
    <citation type="submission" date="2024-06" db="EMBL/GenBank/DDBJ databases">
        <authorList>
            <person name="Liu X."/>
            <person name="Lenzi L."/>
            <person name="Haldenby T S."/>
            <person name="Uol C."/>
        </authorList>
    </citation>
    <scope>NUCLEOTIDE SEQUENCE</scope>
</reference>
<evidence type="ECO:0000256" key="5">
    <source>
        <dbReference type="SAM" id="MobiDB-lite"/>
    </source>
</evidence>
<name>A0AAV2TJI2_CALDB</name>